<feature type="signal peptide" evidence="2">
    <location>
        <begin position="1"/>
        <end position="27"/>
    </location>
</feature>
<evidence type="ECO:0000256" key="1">
    <source>
        <dbReference type="SAM" id="Coils"/>
    </source>
</evidence>
<proteinExistence type="predicted"/>
<dbReference type="EMBL" id="NVUL01000056">
    <property type="protein sequence ID" value="PCI76491.1"/>
    <property type="molecule type" value="Genomic_DNA"/>
</dbReference>
<dbReference type="Proteomes" id="UP000218767">
    <property type="component" value="Unassembled WGS sequence"/>
</dbReference>
<dbReference type="Pfam" id="PF11932">
    <property type="entry name" value="DUF3450"/>
    <property type="match status" value="1"/>
</dbReference>
<dbReference type="AlphaFoldDB" id="A0A2A4X2F8"/>
<comment type="caution">
    <text evidence="3">The sequence shown here is derived from an EMBL/GenBank/DDBJ whole genome shotgun (WGS) entry which is preliminary data.</text>
</comment>
<dbReference type="PROSITE" id="PS51257">
    <property type="entry name" value="PROKAR_LIPOPROTEIN"/>
    <property type="match status" value="1"/>
</dbReference>
<feature type="coiled-coil region" evidence="1">
    <location>
        <begin position="37"/>
        <end position="64"/>
    </location>
</feature>
<gene>
    <name evidence="3" type="ORF">COB20_10405</name>
</gene>
<evidence type="ECO:0000313" key="3">
    <source>
        <dbReference type="EMBL" id="PCI76491.1"/>
    </source>
</evidence>
<keyword evidence="1" id="KW-0175">Coiled coil</keyword>
<evidence type="ECO:0000313" key="4">
    <source>
        <dbReference type="Proteomes" id="UP000218767"/>
    </source>
</evidence>
<dbReference type="InterPro" id="IPR016866">
    <property type="entry name" value="UCP028069"/>
</dbReference>
<name>A0A2A4X2F8_9GAMM</name>
<organism evidence="3 4">
    <name type="scientific">SAR86 cluster bacterium</name>
    <dbReference type="NCBI Taxonomy" id="2030880"/>
    <lineage>
        <taxon>Bacteria</taxon>
        <taxon>Pseudomonadati</taxon>
        <taxon>Pseudomonadota</taxon>
        <taxon>Gammaproteobacteria</taxon>
        <taxon>SAR86 cluster</taxon>
    </lineage>
</organism>
<sequence length="267" mass="29660">MKNRRITNMSMTALALLMSCIMASAQAAEILVDSSILDQAMDVIEAKNTEAAAAQEEINRLANSTSSTFENFKRQNDALEALLVLNAGFRKSVSIQGENIATLDESIASVESITREIPLLMEKMLSSIEQFVELDYPFQVDERANRLQFARDAIDNPDVSIAEKFRQVLVIYQTESTYGRTNATYPDVIVINGAERDVNIVRIGRVALMYQTTDRQVTGAWDNNARQWVELPAGEYRTAVQTAIRVASNLDAPKIIELPVLAPEVAQ</sequence>
<protein>
    <recommendedName>
        <fullName evidence="5">DUF3450 domain-containing protein</fullName>
    </recommendedName>
</protein>
<accession>A0A2A4X2F8</accession>
<evidence type="ECO:0000256" key="2">
    <source>
        <dbReference type="SAM" id="SignalP"/>
    </source>
</evidence>
<feature type="chain" id="PRO_5013128193" description="DUF3450 domain-containing protein" evidence="2">
    <location>
        <begin position="28"/>
        <end position="267"/>
    </location>
</feature>
<keyword evidence="2" id="KW-0732">Signal</keyword>
<evidence type="ECO:0008006" key="5">
    <source>
        <dbReference type="Google" id="ProtNLM"/>
    </source>
</evidence>
<dbReference type="PIRSF" id="PIRSF028069">
    <property type="entry name" value="UCP028069"/>
    <property type="match status" value="1"/>
</dbReference>
<reference evidence="4" key="1">
    <citation type="submission" date="2017-08" db="EMBL/GenBank/DDBJ databases">
        <title>A dynamic microbial community with high functional redundancy inhabits the cold, oxic subseafloor aquifer.</title>
        <authorList>
            <person name="Tully B.J."/>
            <person name="Wheat C.G."/>
            <person name="Glazer B.T."/>
            <person name="Huber J.A."/>
        </authorList>
    </citation>
    <scope>NUCLEOTIDE SEQUENCE [LARGE SCALE GENOMIC DNA]</scope>
</reference>